<dbReference type="RefSeq" id="XP_009527458.1">
    <property type="nucleotide sequence ID" value="XM_009529163.1"/>
</dbReference>
<evidence type="ECO:0000313" key="1">
    <source>
        <dbReference type="EMBL" id="EGZ18400.1"/>
    </source>
</evidence>
<protein>
    <submittedName>
        <fullName evidence="1">Uncharacterized protein</fullName>
    </submittedName>
</protein>
<name>G4ZED5_PHYSP</name>
<sequence>MGSALPALRHNSFGHYHVSATFVVPEDPKRPQEAWGLNLREILEAVGDQSQAWAARIQPALGAFHESFDFKHLGGDKKE</sequence>
<reference evidence="1 2" key="1">
    <citation type="journal article" date="2006" name="Science">
        <title>Phytophthora genome sequences uncover evolutionary origins and mechanisms of pathogenesis.</title>
        <authorList>
            <person name="Tyler B.M."/>
            <person name="Tripathy S."/>
            <person name="Zhang X."/>
            <person name="Dehal P."/>
            <person name="Jiang R.H."/>
            <person name="Aerts A."/>
            <person name="Arredondo F.D."/>
            <person name="Baxter L."/>
            <person name="Bensasson D."/>
            <person name="Beynon J.L."/>
            <person name="Chapman J."/>
            <person name="Damasceno C.M."/>
            <person name="Dorrance A.E."/>
            <person name="Dou D."/>
            <person name="Dickerman A.W."/>
            <person name="Dubchak I.L."/>
            <person name="Garbelotto M."/>
            <person name="Gijzen M."/>
            <person name="Gordon S.G."/>
            <person name="Govers F."/>
            <person name="Grunwald N.J."/>
            <person name="Huang W."/>
            <person name="Ivors K.L."/>
            <person name="Jones R.W."/>
            <person name="Kamoun S."/>
            <person name="Krampis K."/>
            <person name="Lamour K.H."/>
            <person name="Lee M.K."/>
            <person name="McDonald W.H."/>
            <person name="Medina M."/>
            <person name="Meijer H.J."/>
            <person name="Nordberg E.K."/>
            <person name="Maclean D.J."/>
            <person name="Ospina-Giraldo M.D."/>
            <person name="Morris P.F."/>
            <person name="Phuntumart V."/>
            <person name="Putnam N.H."/>
            <person name="Rash S."/>
            <person name="Rose J.K."/>
            <person name="Sakihama Y."/>
            <person name="Salamov A.A."/>
            <person name="Savidor A."/>
            <person name="Scheuring C.F."/>
            <person name="Smith B.M."/>
            <person name="Sobral B.W."/>
            <person name="Terry A."/>
            <person name="Torto-Alalibo T.A."/>
            <person name="Win J."/>
            <person name="Xu Z."/>
            <person name="Zhang H."/>
            <person name="Grigoriev I.V."/>
            <person name="Rokhsar D.S."/>
            <person name="Boore J.L."/>
        </authorList>
    </citation>
    <scope>NUCLEOTIDE SEQUENCE [LARGE SCALE GENOMIC DNA]</scope>
    <source>
        <strain evidence="1 2">P6497</strain>
    </source>
</reference>
<dbReference type="EMBL" id="JH159154">
    <property type="protein sequence ID" value="EGZ18400.1"/>
    <property type="molecule type" value="Genomic_DNA"/>
</dbReference>
<dbReference type="AlphaFoldDB" id="G4ZED5"/>
<dbReference type="Proteomes" id="UP000002640">
    <property type="component" value="Unassembled WGS sequence"/>
</dbReference>
<organism evidence="1 2">
    <name type="scientific">Phytophthora sojae (strain P6497)</name>
    <name type="common">Soybean stem and root rot agent</name>
    <name type="synonym">Phytophthora megasperma f. sp. glycines</name>
    <dbReference type="NCBI Taxonomy" id="1094619"/>
    <lineage>
        <taxon>Eukaryota</taxon>
        <taxon>Sar</taxon>
        <taxon>Stramenopiles</taxon>
        <taxon>Oomycota</taxon>
        <taxon>Peronosporomycetes</taxon>
        <taxon>Peronosporales</taxon>
        <taxon>Peronosporaceae</taxon>
        <taxon>Phytophthora</taxon>
    </lineage>
</organism>
<dbReference type="KEGG" id="psoj:PHYSODRAFT_332204"/>
<proteinExistence type="predicted"/>
<dbReference type="GeneID" id="20646405"/>
<keyword evidence="2" id="KW-1185">Reference proteome</keyword>
<accession>G4ZED5</accession>
<dbReference type="InParanoid" id="G4ZED5"/>
<evidence type="ECO:0000313" key="2">
    <source>
        <dbReference type="Proteomes" id="UP000002640"/>
    </source>
</evidence>
<gene>
    <name evidence="1" type="ORF">PHYSODRAFT_332204</name>
</gene>